<feature type="region of interest" description="Disordered" evidence="1">
    <location>
        <begin position="2396"/>
        <end position="2431"/>
    </location>
</feature>
<feature type="compositionally biased region" description="Basic and acidic residues" evidence="1">
    <location>
        <begin position="2098"/>
        <end position="2115"/>
    </location>
</feature>
<feature type="region of interest" description="Disordered" evidence="1">
    <location>
        <begin position="1184"/>
        <end position="1213"/>
    </location>
</feature>
<feature type="compositionally biased region" description="Low complexity" evidence="1">
    <location>
        <begin position="2334"/>
        <end position="2345"/>
    </location>
</feature>
<feature type="region of interest" description="Disordered" evidence="1">
    <location>
        <begin position="629"/>
        <end position="685"/>
    </location>
</feature>
<protein>
    <submittedName>
        <fullName evidence="2">Uncharacterized protein</fullName>
    </submittedName>
</protein>
<reference evidence="2" key="2">
    <citation type="submission" date="2020-06" db="EMBL/GenBank/DDBJ databases">
        <authorList>
            <person name="Sheffer M."/>
        </authorList>
    </citation>
    <scope>NUCLEOTIDE SEQUENCE</scope>
</reference>
<feature type="region of interest" description="Disordered" evidence="1">
    <location>
        <begin position="2326"/>
        <end position="2347"/>
    </location>
</feature>
<dbReference type="Proteomes" id="UP000807504">
    <property type="component" value="Unassembled WGS sequence"/>
</dbReference>
<proteinExistence type="predicted"/>
<evidence type="ECO:0000313" key="3">
    <source>
        <dbReference type="Proteomes" id="UP000807504"/>
    </source>
</evidence>
<feature type="compositionally biased region" description="Polar residues" evidence="1">
    <location>
        <begin position="1377"/>
        <end position="1390"/>
    </location>
</feature>
<feature type="region of interest" description="Disordered" evidence="1">
    <location>
        <begin position="260"/>
        <end position="279"/>
    </location>
</feature>
<feature type="region of interest" description="Disordered" evidence="1">
    <location>
        <begin position="2042"/>
        <end position="2064"/>
    </location>
</feature>
<keyword evidence="3" id="KW-1185">Reference proteome</keyword>
<organism evidence="2 3">
    <name type="scientific">Argiope bruennichi</name>
    <name type="common">Wasp spider</name>
    <name type="synonym">Aranea bruennichi</name>
    <dbReference type="NCBI Taxonomy" id="94029"/>
    <lineage>
        <taxon>Eukaryota</taxon>
        <taxon>Metazoa</taxon>
        <taxon>Ecdysozoa</taxon>
        <taxon>Arthropoda</taxon>
        <taxon>Chelicerata</taxon>
        <taxon>Arachnida</taxon>
        <taxon>Araneae</taxon>
        <taxon>Araneomorphae</taxon>
        <taxon>Entelegynae</taxon>
        <taxon>Araneoidea</taxon>
        <taxon>Araneidae</taxon>
        <taxon>Argiope</taxon>
    </lineage>
</organism>
<feature type="compositionally biased region" description="Low complexity" evidence="1">
    <location>
        <begin position="2291"/>
        <end position="2308"/>
    </location>
</feature>
<feature type="compositionally biased region" description="Basic and acidic residues" evidence="1">
    <location>
        <begin position="1001"/>
        <end position="1013"/>
    </location>
</feature>
<dbReference type="EMBL" id="JABXBU010002227">
    <property type="protein sequence ID" value="KAF8773105.1"/>
    <property type="molecule type" value="Genomic_DNA"/>
</dbReference>
<evidence type="ECO:0000256" key="1">
    <source>
        <dbReference type="SAM" id="MobiDB-lite"/>
    </source>
</evidence>
<feature type="compositionally biased region" description="Polar residues" evidence="1">
    <location>
        <begin position="1903"/>
        <end position="1916"/>
    </location>
</feature>
<feature type="region of interest" description="Disordered" evidence="1">
    <location>
        <begin position="1790"/>
        <end position="1826"/>
    </location>
</feature>
<feature type="compositionally biased region" description="Polar residues" evidence="1">
    <location>
        <begin position="1186"/>
        <end position="1213"/>
    </location>
</feature>
<feature type="region of interest" description="Disordered" evidence="1">
    <location>
        <begin position="1377"/>
        <end position="1399"/>
    </location>
</feature>
<feature type="region of interest" description="Disordered" evidence="1">
    <location>
        <begin position="1997"/>
        <end position="2016"/>
    </location>
</feature>
<feature type="compositionally biased region" description="Basic and acidic residues" evidence="1">
    <location>
        <begin position="1808"/>
        <end position="1817"/>
    </location>
</feature>
<gene>
    <name evidence="2" type="ORF">HNY73_015793</name>
</gene>
<comment type="caution">
    <text evidence="2">The sequence shown here is derived from an EMBL/GenBank/DDBJ whole genome shotgun (WGS) entry which is preliminary data.</text>
</comment>
<feature type="region of interest" description="Disordered" evidence="1">
    <location>
        <begin position="1258"/>
        <end position="1280"/>
    </location>
</feature>
<sequence length="2657" mass="293287">MGEGVTNPVRGAASSSSVHSTAEVVITSLLSAERFEDCLHLVVLVSLACVFAAHWMITKRKDWSRTTTELTHSQSEDTLPEHSSRSCSVESSGGVLATGLTRKSEPHLRRSEIVCKTGRTVSSLDNFSNGESTSDSPTLSISSDVSELDICALSEPSNTMDTSGDVPQQPDSFFTWDSGGSSGEYSFVHTAVELPKYPDGAITEEEKQMLLLYMQTGHPELLLSSSQVGPVQSASDNLICDPAAVARGFLETIVEETSDDLRSPSECDEASVGWGSWDESDDEDRLTVVEMVTSANHRSEVSPGPVYTSADMSNQKGGFSDQLSSVSSNSDQLLSLGTIEDLLPNCDISTDHRKDDNNTDISFFETSNYHSTNNGGVNDMDNVTSQQCDDVFQEINSEGIPGNMNATRQLGVSPDLDSLIESNVNSSFDTLWITANGLESPSETLNPWIVNRFLDPKDHSLSDQNNLDFTVNRQTAKCEESLLFLESDDICLVPSSQNTKETESETLMFSDNFKDYFLPSENYVPGFSKDDLIDPNEMPSECLPTDSPQKKGMRCFRIGFEAAPTEQFSVSHLDQSMICEDTDQKPCLDYSDSDSEASKTKRELQDTMFSPVEGDIVYGSSWVSSRPLKEPEKISSGAEVHCSTAQTEVRQSPTMQSESLSPDNNRRSPELCASDDDTPAVPNSLSRWRHHTDLMHLQEATSPIARWQHESDLQNTASKCKQTYSSDESDDGLPPQLKEIYSSFKMKDNKMGRIRIKEDKNNNFKRLGLWDNESKVTLPPFNLINNDAEKIAPKQKEQSSSREDLDDLDIDMFTVAKSSSGSKLADKGDSDVDDALRSFNHLDDYTSDENSENENNYPVNVRDKLENVESEPISIDEDLKNTNLEIIPSEKNHSSLENPCSDNSDNCPLCTDPSFKKSHINDLFSLKTSENAENDVQSLLQKTYPKMVRLSQSNLSDPEIHELTTEPNKAADSVSTLTSSDSDEGNRKVKEIKKRIKKRPKESANAELKHDDSGYVEDDEDDDEEDSLGEKKDISICSSNPDITRKSLSTAFYESKLLKSESNNEESSSYSIPETFQEFSKQLQQSMNTDEMKAEFLEAEKWNIPENLSQFSAWLLDKELMKISNREEMEKLFVDDIMSLREQTIAKFLKNSYSADDAINLKSSDTKGIEACVEKENAISPDDVFNSVQSLPNKNTELNEQNPESNKNNTTLKSEYSDLPEWDFNIETPTNFESSTDGNDNQDKILDVSLCCETKNSETHIDSQASDDSSSSFKNKTDSDNELSEEYYNYNFNKKVNNVFGEYNLDQMIGTSKNSPGQFISSTIEKNIEFPQTTIESEAEIATIQQPPELVAQQINISDTEATVLGELGTTCYNNYKPDSTDNECNNSADAETDNSEAKPLTDNAELLSSLQPEASIIYHPSASEDTTKILSKVNDTTIQLQPVTENEEKALPELISSDCPEVMPSAGSIPNQNITSELECGNNVAPSTEESSNNLDGSRELAGADFDLMTQGVVVSGEKGAFEGCAEKEADDISSLEALVVSRESDRETHVQENTCHAHRQDGTAPLILDNSDSFHVCGVLDSCLVNIDNSDLNSDSVIGDSVRISDNVNIVSEGEECCVPEGVASVPEERSHQASAAEFTTFNCFAAAADIKDCVTAAKEITIDVGDCSFEAVHSEVEEVSGQCSSDDSKILISDVTCSELIINDIPGNNDLSEINYGSVLNDELIISEDINHLENVDNSPSVEISDNRIESNKPDVVSCCEKVISSGPSSPEIPIYRIEYKRSNSLGREPEEHFEPISSQSKSTPDLRRCHEQQLRSTQPLSALLSKSVSQRIQDYLGSSSRGDRLLRSLPPNERSRHYRRICVSTETVVERAARFEARSQSSRPPPRDESPFKIRSGSCPPSSMKNNTSWISERNYSKPTATVRPTIDTYRNGIHKLSNGDAFHRNIFLDQIAGYSKSKHKNGETEQMLSNGQTDPTKKEDFMELITGYTKATKVTHKPPVAPSSNHSSMKTARLKGKLATARKQFFERISSNQELSISTDSIQKDQSDDEDPSTCGLSRFNEFRRSARAERARLAASHPDLGALEAAVRSSKRRIDQLKKRNNKKSEPPHEQIAPMPSTKEQPLLPYRRCTGEIAWASCAQRVREAAERRKQLQQLEIVDQRDFPEEAALRAHSSAAEEDDESTHSAIAGGALEFLGSRARSMDFLLDADNRERALPPENRLATSGGGARVKSEHELRIERSLQNLTIPDWYKQSAWSKKPKEGFILRRGSEGSAGESRKRWQGFSSSRTPSATSLTTTPTSYSQRNIVVPKRVTPTSDWRSLVSSRESLTPASPASLSPREGTFHYTLSTSSLSRWSSSRLSTSSAPLTALSVHRSFRQPYLGWRAAAASSSGGASRSSPGISPVNATTPLQGSRPGSPRRGSQEHPFVYGLQQNQITSAATLRPDGSESADTSRISPLALNTTNVFFNSNVEGPDTFDTAPSNRFATAEMRRDRYSYTQSLYSGTVIVSPGTTDDDRRNYNLDQIIDENGATADERFGTARSPQPPPRIWMESSFVGTKKDGSEPIPNTRSIRIVPSDSARVGGDRCGASTTGTRGGTCATQTAMASCAELYIGAKVVVKTVGKARPPQWTYWSVTDSEVSKQEYGNLYL</sequence>
<feature type="region of interest" description="Disordered" evidence="1">
    <location>
        <begin position="2273"/>
        <end position="2308"/>
    </location>
</feature>
<name>A0A8T0EKQ5_ARGBR</name>
<reference evidence="2" key="1">
    <citation type="journal article" date="2020" name="bioRxiv">
        <title>Chromosome-level reference genome of the European wasp spider Argiope bruennichi: a resource for studies on range expansion and evolutionary adaptation.</title>
        <authorList>
            <person name="Sheffer M.M."/>
            <person name="Hoppe A."/>
            <person name="Krehenwinkel H."/>
            <person name="Uhl G."/>
            <person name="Kuss A.W."/>
            <person name="Jensen L."/>
            <person name="Jensen C."/>
            <person name="Gillespie R.G."/>
            <person name="Hoff K.J."/>
            <person name="Prost S."/>
        </authorList>
    </citation>
    <scope>NUCLEOTIDE SEQUENCE</scope>
</reference>
<feature type="compositionally biased region" description="Acidic residues" evidence="1">
    <location>
        <begin position="1014"/>
        <end position="1027"/>
    </location>
</feature>
<feature type="compositionally biased region" description="Low complexity" evidence="1">
    <location>
        <begin position="1262"/>
        <end position="1274"/>
    </location>
</feature>
<feature type="region of interest" description="Disordered" evidence="1">
    <location>
        <begin position="963"/>
        <end position="1040"/>
    </location>
</feature>
<feature type="compositionally biased region" description="Basic residues" evidence="1">
    <location>
        <begin position="990"/>
        <end position="1000"/>
    </location>
</feature>
<evidence type="ECO:0000313" key="2">
    <source>
        <dbReference type="EMBL" id="KAF8773105.1"/>
    </source>
</evidence>
<feature type="region of interest" description="Disordered" evidence="1">
    <location>
        <begin position="2093"/>
        <end position="2128"/>
    </location>
</feature>
<feature type="region of interest" description="Disordered" evidence="1">
    <location>
        <begin position="1878"/>
        <end position="1916"/>
    </location>
</feature>
<feature type="compositionally biased region" description="Polar residues" evidence="1">
    <location>
        <begin position="643"/>
        <end position="663"/>
    </location>
</feature>
<accession>A0A8T0EKQ5</accession>
<feature type="region of interest" description="Disordered" evidence="1">
    <location>
        <begin position="72"/>
        <end position="91"/>
    </location>
</feature>
<feature type="compositionally biased region" description="Low complexity" evidence="1">
    <location>
        <begin position="2396"/>
        <end position="2405"/>
    </location>
</feature>